<feature type="transmembrane region" description="Helical" evidence="1">
    <location>
        <begin position="15"/>
        <end position="37"/>
    </location>
</feature>
<dbReference type="EMBL" id="HBUF01000030">
    <property type="protein sequence ID" value="CAG6605601.1"/>
    <property type="molecule type" value="Transcribed_RNA"/>
</dbReference>
<organism evidence="2">
    <name type="scientific">Cacopsylla melanoneura</name>
    <dbReference type="NCBI Taxonomy" id="428564"/>
    <lineage>
        <taxon>Eukaryota</taxon>
        <taxon>Metazoa</taxon>
        <taxon>Ecdysozoa</taxon>
        <taxon>Arthropoda</taxon>
        <taxon>Hexapoda</taxon>
        <taxon>Insecta</taxon>
        <taxon>Pterygota</taxon>
        <taxon>Neoptera</taxon>
        <taxon>Paraneoptera</taxon>
        <taxon>Hemiptera</taxon>
        <taxon>Sternorrhyncha</taxon>
        <taxon>Psylloidea</taxon>
        <taxon>Psyllidae</taxon>
        <taxon>Psyllinae</taxon>
        <taxon>Cacopsylla</taxon>
    </lineage>
</organism>
<evidence type="ECO:0000313" key="2">
    <source>
        <dbReference type="EMBL" id="CAG6605601.1"/>
    </source>
</evidence>
<name>A0A8D8PKS9_9HEMI</name>
<proteinExistence type="predicted"/>
<accession>A0A8D8PKS9</accession>
<protein>
    <submittedName>
        <fullName evidence="2">Uncharacterized protein</fullName>
    </submittedName>
</protein>
<dbReference type="AlphaFoldDB" id="A0A8D8PKS9"/>
<keyword evidence="1" id="KW-1133">Transmembrane helix</keyword>
<keyword evidence="1" id="KW-0812">Transmembrane</keyword>
<evidence type="ECO:0000256" key="1">
    <source>
        <dbReference type="SAM" id="Phobius"/>
    </source>
</evidence>
<reference evidence="2" key="1">
    <citation type="submission" date="2021-05" db="EMBL/GenBank/DDBJ databases">
        <authorList>
            <person name="Alioto T."/>
            <person name="Alioto T."/>
            <person name="Gomez Garrido J."/>
        </authorList>
    </citation>
    <scope>NUCLEOTIDE SEQUENCE</scope>
</reference>
<sequence>MYYLWSASISFKFNYNMVTLMLMLILFNMCLITFAYAEGDKFNVDVIDTELLDKVENNPLTPHSKPTVQFHWRISVTRTTETPYWTSIKGDISDPYRKVVTLLYETFQNPSHRENVWNQAKGNYSQFMINLRLQGPDKFVESFCDTQFMLLSDLLEKQKMWRDNWHNIVELFDMIGPKGFDEMMQNVHVSPTTEDFVSNSNPTYWTPGPHYYTQHTTVWTPEVYYYTPGVEEDLYDRAFRRFSPPPPGCFTCPYEATPTPPQGIIHLPVCLNHTSVESTEPPSIEETTTIRTTRTTKQTVQPPFDPELEAVLERHWNRTFLNSTQADGRPFVEQKPEGHGERDHARNFFYEEYDETVVCTTGAGGSTLPERTLRILTHSFT</sequence>
<keyword evidence="1" id="KW-0472">Membrane</keyword>